<feature type="transmembrane region" description="Helical" evidence="6">
    <location>
        <begin position="73"/>
        <end position="104"/>
    </location>
</feature>
<dbReference type="PROSITE" id="PS50928">
    <property type="entry name" value="ABC_TM1"/>
    <property type="match status" value="1"/>
</dbReference>
<evidence type="ECO:0000313" key="9">
    <source>
        <dbReference type="Proteomes" id="UP000316184"/>
    </source>
</evidence>
<evidence type="ECO:0000259" key="7">
    <source>
        <dbReference type="PROSITE" id="PS50928"/>
    </source>
</evidence>
<keyword evidence="9" id="KW-1185">Reference proteome</keyword>
<keyword evidence="3 6" id="KW-0812">Transmembrane</keyword>
<keyword evidence="2 6" id="KW-0813">Transport</keyword>
<dbReference type="Gene3D" id="1.10.3720.10">
    <property type="entry name" value="MetI-like"/>
    <property type="match status" value="1"/>
</dbReference>
<evidence type="ECO:0000256" key="2">
    <source>
        <dbReference type="ARBA" id="ARBA00022448"/>
    </source>
</evidence>
<proteinExistence type="inferred from homology"/>
<dbReference type="PANTHER" id="PTHR30177">
    <property type="entry name" value="GLYCINE BETAINE/L-PROLINE TRANSPORT SYSTEM PERMEASE PROTEIN PROW"/>
    <property type="match status" value="1"/>
</dbReference>
<accession>A0A561U076</accession>
<dbReference type="Pfam" id="PF00528">
    <property type="entry name" value="BPD_transp_1"/>
    <property type="match status" value="1"/>
</dbReference>
<dbReference type="PANTHER" id="PTHR30177:SF33">
    <property type="entry name" value="POSSIBLE OSMOPROTECTANT (GLYCINE BETAINE_CARNITINE_CHOLINE_L-PROLINE) TRANSPORT INTEGRAL MEMBRANE PROTEIN ABC TRANSPORTER PROZ"/>
    <property type="match status" value="1"/>
</dbReference>
<dbReference type="GO" id="GO:0055085">
    <property type="term" value="P:transmembrane transport"/>
    <property type="evidence" value="ECO:0007669"/>
    <property type="project" value="InterPro"/>
</dbReference>
<dbReference type="AlphaFoldDB" id="A0A561U076"/>
<organism evidence="8 9">
    <name type="scientific">Saccharopolyspora dendranthemae</name>
    <dbReference type="NCBI Taxonomy" id="1181886"/>
    <lineage>
        <taxon>Bacteria</taxon>
        <taxon>Bacillati</taxon>
        <taxon>Actinomycetota</taxon>
        <taxon>Actinomycetes</taxon>
        <taxon>Pseudonocardiales</taxon>
        <taxon>Pseudonocardiaceae</taxon>
        <taxon>Saccharopolyspora</taxon>
    </lineage>
</organism>
<dbReference type="InterPro" id="IPR000515">
    <property type="entry name" value="MetI-like"/>
</dbReference>
<evidence type="ECO:0000256" key="1">
    <source>
        <dbReference type="ARBA" id="ARBA00004141"/>
    </source>
</evidence>
<evidence type="ECO:0000256" key="3">
    <source>
        <dbReference type="ARBA" id="ARBA00022692"/>
    </source>
</evidence>
<dbReference type="EMBL" id="VIWX01000006">
    <property type="protein sequence ID" value="TWF92752.1"/>
    <property type="molecule type" value="Genomic_DNA"/>
</dbReference>
<dbReference type="InterPro" id="IPR035906">
    <property type="entry name" value="MetI-like_sf"/>
</dbReference>
<evidence type="ECO:0000256" key="4">
    <source>
        <dbReference type="ARBA" id="ARBA00022989"/>
    </source>
</evidence>
<reference evidence="8 9" key="1">
    <citation type="submission" date="2019-06" db="EMBL/GenBank/DDBJ databases">
        <title>Sequencing the genomes of 1000 actinobacteria strains.</title>
        <authorList>
            <person name="Klenk H.-P."/>
        </authorList>
    </citation>
    <scope>NUCLEOTIDE SEQUENCE [LARGE SCALE GENOMIC DNA]</scope>
    <source>
        <strain evidence="8 9">DSM 46699</strain>
    </source>
</reference>
<evidence type="ECO:0000256" key="6">
    <source>
        <dbReference type="RuleBase" id="RU363032"/>
    </source>
</evidence>
<evidence type="ECO:0000313" key="8">
    <source>
        <dbReference type="EMBL" id="TWF92752.1"/>
    </source>
</evidence>
<gene>
    <name evidence="8" type="ORF">FHU35_1634</name>
</gene>
<feature type="transmembrane region" description="Helical" evidence="6">
    <location>
        <begin position="29"/>
        <end position="52"/>
    </location>
</feature>
<protein>
    <submittedName>
        <fullName evidence="8">Osmoprotectant transport system permease protein</fullName>
    </submittedName>
</protein>
<dbReference type="Proteomes" id="UP000316184">
    <property type="component" value="Unassembled WGS sequence"/>
</dbReference>
<feature type="domain" description="ABC transmembrane type-1" evidence="7">
    <location>
        <begin position="26"/>
        <end position="205"/>
    </location>
</feature>
<comment type="caution">
    <text evidence="8">The sequence shown here is derived from an EMBL/GenBank/DDBJ whole genome shotgun (WGS) entry which is preliminary data.</text>
</comment>
<name>A0A561U076_9PSEU</name>
<feature type="transmembrane region" description="Helical" evidence="6">
    <location>
        <begin position="188"/>
        <end position="213"/>
    </location>
</feature>
<keyword evidence="5 6" id="KW-0472">Membrane</keyword>
<comment type="subcellular location">
    <subcellularLocation>
        <location evidence="6">Cell membrane</location>
        <topology evidence="6">Multi-pass membrane protein</topology>
    </subcellularLocation>
    <subcellularLocation>
        <location evidence="1">Membrane</location>
        <topology evidence="1">Multi-pass membrane protein</topology>
    </subcellularLocation>
</comment>
<dbReference type="SUPFAM" id="SSF161098">
    <property type="entry name" value="MetI-like"/>
    <property type="match status" value="1"/>
</dbReference>
<sequence length="228" mass="23167">MIFGELIAWLGDPAHWSGPDGIPAQTLLHLYYCVLSVLVAALVAIPLGVYIGHTGRGSVLVVGFSNAMRALPTLGVVTLLVLGFGLGVIPALAGLVILAIPAILSGAYAGVRNAPADAVDAAKGMGMRPIQVLWQVELPTALPLVLGGVRSAMLQVVATAAVAAYVGLGGLGRILLDGLKVSDYAQMASAAVIIAVLAVVLDLALAGLTRLVVPRGLVMAARRGGSDR</sequence>
<feature type="transmembrane region" description="Helical" evidence="6">
    <location>
        <begin position="156"/>
        <end position="176"/>
    </location>
</feature>
<comment type="similarity">
    <text evidence="6">Belongs to the binding-protein-dependent transport system permease family.</text>
</comment>
<dbReference type="GO" id="GO:0031460">
    <property type="term" value="P:glycine betaine transport"/>
    <property type="evidence" value="ECO:0007669"/>
    <property type="project" value="TreeGrafter"/>
</dbReference>
<dbReference type="CDD" id="cd06261">
    <property type="entry name" value="TM_PBP2"/>
    <property type="match status" value="1"/>
</dbReference>
<evidence type="ECO:0000256" key="5">
    <source>
        <dbReference type="ARBA" id="ARBA00023136"/>
    </source>
</evidence>
<dbReference type="InterPro" id="IPR051204">
    <property type="entry name" value="ABC_transp_perm/SBD"/>
</dbReference>
<dbReference type="GO" id="GO:0005886">
    <property type="term" value="C:plasma membrane"/>
    <property type="evidence" value="ECO:0007669"/>
    <property type="project" value="UniProtKB-SubCell"/>
</dbReference>
<keyword evidence="4 6" id="KW-1133">Transmembrane helix</keyword>